<comment type="caution">
    <text evidence="1">The sequence shown here is derived from an EMBL/GenBank/DDBJ whole genome shotgun (WGS) entry which is preliminary data.</text>
</comment>
<dbReference type="Gene3D" id="3.30.70.1290">
    <property type="entry name" value="Transposase IS200-like"/>
    <property type="match status" value="1"/>
</dbReference>
<dbReference type="EMBL" id="BHVP01000024">
    <property type="protein sequence ID" value="GCA74874.1"/>
    <property type="molecule type" value="Genomic_DNA"/>
</dbReference>
<dbReference type="InterPro" id="IPR036515">
    <property type="entry name" value="Transposase_17_sf"/>
</dbReference>
<dbReference type="GO" id="GO:0004803">
    <property type="term" value="F:transposase activity"/>
    <property type="evidence" value="ECO:0007669"/>
    <property type="project" value="InterPro"/>
</dbReference>
<gene>
    <name evidence="1" type="ORF">MiTe_01700</name>
</gene>
<name>A0A5A5REB5_MICAE</name>
<evidence type="ECO:0000313" key="2">
    <source>
        <dbReference type="Proteomes" id="UP000324917"/>
    </source>
</evidence>
<proteinExistence type="predicted"/>
<dbReference type="AlphaFoldDB" id="A0A5A5REB5"/>
<dbReference type="GO" id="GO:0003677">
    <property type="term" value="F:DNA binding"/>
    <property type="evidence" value="ECO:0007669"/>
    <property type="project" value="InterPro"/>
</dbReference>
<reference evidence="1 2" key="1">
    <citation type="submission" date="2018-09" db="EMBL/GenBank/DDBJ databases">
        <title>Evolutionary history of phycoerythrin pigmentation in the water bloom-forming cyanobacterium Microcystis aeruginosa.</title>
        <authorList>
            <person name="Tanabe Y."/>
            <person name="Tanabe Y."/>
            <person name="Yamaguchi H."/>
        </authorList>
    </citation>
    <scope>NUCLEOTIDE SEQUENCE [LARGE SCALE GENOMIC DNA]</scope>
    <source>
        <strain evidence="1 2">NIES-2520</strain>
    </source>
</reference>
<sequence length="66" mass="7626">MSSARICQGFFIEILLIISNTVHHGLVNAPKDWQYSSFHRYVEEGIYDQMWGASEKLIFDSDIGME</sequence>
<dbReference type="RefSeq" id="WP_149986406.1">
    <property type="nucleotide sequence ID" value="NZ_BHVP01000024.1"/>
</dbReference>
<accession>A0A5A5REB5</accession>
<evidence type="ECO:0000313" key="1">
    <source>
        <dbReference type="EMBL" id="GCA74874.1"/>
    </source>
</evidence>
<organism evidence="1 2">
    <name type="scientific">Microcystis aeruginosa NIES-2520</name>
    <dbReference type="NCBI Taxonomy" id="2303982"/>
    <lineage>
        <taxon>Bacteria</taxon>
        <taxon>Bacillati</taxon>
        <taxon>Cyanobacteriota</taxon>
        <taxon>Cyanophyceae</taxon>
        <taxon>Oscillatoriophycideae</taxon>
        <taxon>Chroococcales</taxon>
        <taxon>Microcystaceae</taxon>
        <taxon>Microcystis</taxon>
    </lineage>
</organism>
<dbReference type="Proteomes" id="UP000324917">
    <property type="component" value="Unassembled WGS sequence"/>
</dbReference>
<dbReference type="GO" id="GO:0006313">
    <property type="term" value="P:DNA transposition"/>
    <property type="evidence" value="ECO:0007669"/>
    <property type="project" value="InterPro"/>
</dbReference>
<protein>
    <submittedName>
        <fullName evidence="1">Uncharacterized protein</fullName>
    </submittedName>
</protein>